<dbReference type="SUPFAM" id="SSF48445">
    <property type="entry name" value="14-3-3 protein"/>
    <property type="match status" value="1"/>
</dbReference>
<organism evidence="4 5">
    <name type="scientific">Jaapia argillacea MUCL 33604</name>
    <dbReference type="NCBI Taxonomy" id="933084"/>
    <lineage>
        <taxon>Eukaryota</taxon>
        <taxon>Fungi</taxon>
        <taxon>Dikarya</taxon>
        <taxon>Basidiomycota</taxon>
        <taxon>Agaricomycotina</taxon>
        <taxon>Agaricomycetes</taxon>
        <taxon>Agaricomycetidae</taxon>
        <taxon>Jaapiales</taxon>
        <taxon>Jaapiaceae</taxon>
        <taxon>Jaapia</taxon>
    </lineage>
</organism>
<keyword evidence="5" id="KW-1185">Reference proteome</keyword>
<protein>
    <recommendedName>
        <fullName evidence="3">14-3-3 domain-containing protein</fullName>
    </recommendedName>
</protein>
<dbReference type="InParanoid" id="A0A067QLU6"/>
<dbReference type="STRING" id="933084.A0A067QLU6"/>
<dbReference type="OrthoDB" id="10260625at2759"/>
<evidence type="ECO:0000313" key="4">
    <source>
        <dbReference type="EMBL" id="KDQ64467.1"/>
    </source>
</evidence>
<evidence type="ECO:0000259" key="3">
    <source>
        <dbReference type="SMART" id="SM00101"/>
    </source>
</evidence>
<dbReference type="HOGENOM" id="CLU_058290_0_1_1"/>
<dbReference type="AlphaFoldDB" id="A0A067QLU6"/>
<dbReference type="Proteomes" id="UP000027265">
    <property type="component" value="Unassembled WGS sequence"/>
</dbReference>
<dbReference type="PIRSF" id="PIRSF000868">
    <property type="entry name" value="14-3-3"/>
    <property type="match status" value="1"/>
</dbReference>
<proteinExistence type="inferred from homology"/>
<evidence type="ECO:0000256" key="2">
    <source>
        <dbReference type="PIRSR" id="PIRSR000868-1"/>
    </source>
</evidence>
<dbReference type="Gene3D" id="1.20.190.20">
    <property type="entry name" value="14-3-3 domain"/>
    <property type="match status" value="1"/>
</dbReference>
<dbReference type="EMBL" id="KL197709">
    <property type="protein sequence ID" value="KDQ64467.1"/>
    <property type="molecule type" value="Genomic_DNA"/>
</dbReference>
<evidence type="ECO:0000256" key="1">
    <source>
        <dbReference type="ARBA" id="ARBA00006141"/>
    </source>
</evidence>
<feature type="domain" description="14-3-3" evidence="3">
    <location>
        <begin position="4"/>
        <end position="243"/>
    </location>
</feature>
<name>A0A067QLU6_9AGAM</name>
<comment type="similarity">
    <text evidence="1">Belongs to the 14-3-3 family.</text>
</comment>
<dbReference type="PRINTS" id="PR00305">
    <property type="entry name" value="1433ZETA"/>
</dbReference>
<gene>
    <name evidence="4" type="ORF">JAAARDRAFT_118334</name>
</gene>
<dbReference type="InterPro" id="IPR000308">
    <property type="entry name" value="14-3-3"/>
</dbReference>
<dbReference type="PANTHER" id="PTHR18860">
    <property type="entry name" value="14-3-3 PROTEIN"/>
    <property type="match status" value="1"/>
</dbReference>
<feature type="site" description="Interaction with phosphoserine on interacting protein" evidence="2">
    <location>
        <position position="129"/>
    </location>
</feature>
<dbReference type="Pfam" id="PF00244">
    <property type="entry name" value="14-3-3"/>
    <property type="match status" value="1"/>
</dbReference>
<reference evidence="5" key="1">
    <citation type="journal article" date="2014" name="Proc. Natl. Acad. Sci. U.S.A.">
        <title>Extensive sampling of basidiomycete genomes demonstrates inadequacy of the white-rot/brown-rot paradigm for wood decay fungi.</title>
        <authorList>
            <person name="Riley R."/>
            <person name="Salamov A.A."/>
            <person name="Brown D.W."/>
            <person name="Nagy L.G."/>
            <person name="Floudas D."/>
            <person name="Held B.W."/>
            <person name="Levasseur A."/>
            <person name="Lombard V."/>
            <person name="Morin E."/>
            <person name="Otillar R."/>
            <person name="Lindquist E.A."/>
            <person name="Sun H."/>
            <person name="LaButti K.M."/>
            <person name="Schmutz J."/>
            <person name="Jabbour D."/>
            <person name="Luo H."/>
            <person name="Baker S.E."/>
            <person name="Pisabarro A.G."/>
            <person name="Walton J.D."/>
            <person name="Blanchette R.A."/>
            <person name="Henrissat B."/>
            <person name="Martin F."/>
            <person name="Cullen D."/>
            <person name="Hibbett D.S."/>
            <person name="Grigoriev I.V."/>
        </authorList>
    </citation>
    <scope>NUCLEOTIDE SEQUENCE [LARGE SCALE GENOMIC DNA]</scope>
    <source>
        <strain evidence="5">MUCL 33604</strain>
    </source>
</reference>
<dbReference type="SMART" id="SM00101">
    <property type="entry name" value="14_3_3"/>
    <property type="match status" value="1"/>
</dbReference>
<dbReference type="InterPro" id="IPR023410">
    <property type="entry name" value="14-3-3_domain"/>
</dbReference>
<accession>A0A067QLU6</accession>
<feature type="site" description="Interaction with phosphoserine on interacting protein" evidence="2">
    <location>
        <position position="58"/>
    </location>
</feature>
<sequence length="244" mass="27492">MTPREKRTFVAKLAEQSGRYEDVITEIVKSVRSSKGRLTGEERGLLFIAYKMITGALRTSLRMIESTERGVASDSHEATLLRKEKERITHEFAEICADLIQLLDRYLIPSASVGEEKVLYCKTKADYYRYLAEYCGHGDGDARVPYSIQALEAYKTAYRHALSSLDPIHPTRLGLALNFSVYYHDIYKCPERACHLAKRAFDEAVTVLGSAGADSPKDSLMILQLLRNDLLLWASEKINHLGGI</sequence>
<evidence type="ECO:0000313" key="5">
    <source>
        <dbReference type="Proteomes" id="UP000027265"/>
    </source>
</evidence>
<dbReference type="InterPro" id="IPR036815">
    <property type="entry name" value="14-3-3_dom_sf"/>
</dbReference>